<name>A0A445DXB9_ARAHY</name>
<gene>
    <name evidence="1" type="ORF">Ahy_A03g014120</name>
</gene>
<protein>
    <submittedName>
        <fullName evidence="1">Uncharacterized protein</fullName>
    </submittedName>
</protein>
<accession>A0A445DXB9</accession>
<dbReference type="AlphaFoldDB" id="A0A445DXB9"/>
<keyword evidence="2" id="KW-1185">Reference proteome</keyword>
<proteinExistence type="predicted"/>
<comment type="caution">
    <text evidence="1">The sequence shown here is derived from an EMBL/GenBank/DDBJ whole genome shotgun (WGS) entry which is preliminary data.</text>
</comment>
<dbReference type="Proteomes" id="UP000289738">
    <property type="component" value="Chromosome A03"/>
</dbReference>
<sequence length="70" mass="7833">MSNVAVAAHMETEAITKHWFGEEAKKAIGVVDNMVMEMLGQRRREMATTTTSLNKSDLLSRFMGSIEDDN</sequence>
<organism evidence="1 2">
    <name type="scientific">Arachis hypogaea</name>
    <name type="common">Peanut</name>
    <dbReference type="NCBI Taxonomy" id="3818"/>
    <lineage>
        <taxon>Eukaryota</taxon>
        <taxon>Viridiplantae</taxon>
        <taxon>Streptophyta</taxon>
        <taxon>Embryophyta</taxon>
        <taxon>Tracheophyta</taxon>
        <taxon>Spermatophyta</taxon>
        <taxon>Magnoliopsida</taxon>
        <taxon>eudicotyledons</taxon>
        <taxon>Gunneridae</taxon>
        <taxon>Pentapetalae</taxon>
        <taxon>rosids</taxon>
        <taxon>fabids</taxon>
        <taxon>Fabales</taxon>
        <taxon>Fabaceae</taxon>
        <taxon>Papilionoideae</taxon>
        <taxon>50 kb inversion clade</taxon>
        <taxon>dalbergioids sensu lato</taxon>
        <taxon>Dalbergieae</taxon>
        <taxon>Pterocarpus clade</taxon>
        <taxon>Arachis</taxon>
    </lineage>
</organism>
<dbReference type="EMBL" id="SDMP01000003">
    <property type="protein sequence ID" value="RYR67731.1"/>
    <property type="molecule type" value="Genomic_DNA"/>
</dbReference>
<reference evidence="1 2" key="1">
    <citation type="submission" date="2019-01" db="EMBL/GenBank/DDBJ databases">
        <title>Sequencing of cultivated peanut Arachis hypogaea provides insights into genome evolution and oil improvement.</title>
        <authorList>
            <person name="Chen X."/>
        </authorList>
    </citation>
    <scope>NUCLEOTIDE SEQUENCE [LARGE SCALE GENOMIC DNA]</scope>
    <source>
        <strain evidence="2">cv. Fuhuasheng</strain>
        <tissue evidence="1">Leaves</tissue>
    </source>
</reference>
<evidence type="ECO:0000313" key="2">
    <source>
        <dbReference type="Proteomes" id="UP000289738"/>
    </source>
</evidence>
<evidence type="ECO:0000313" key="1">
    <source>
        <dbReference type="EMBL" id="RYR67731.1"/>
    </source>
</evidence>